<reference evidence="1 2" key="1">
    <citation type="journal article" date="2012" name="BMC Microbiol.">
        <title>Genome sequence of Desulfitobacterium hafniense DCB-2, a Gram-positive anaerobe capable of dehalogenation and metal reduction.</title>
        <authorList>
            <person name="Kim S.H."/>
            <person name="Harzman C."/>
            <person name="Davis J.K."/>
            <person name="Hutcheson R."/>
            <person name="Broderick J.B."/>
            <person name="Marsh T.L."/>
            <person name="Tiedje J.M."/>
        </authorList>
    </citation>
    <scope>NUCLEOTIDE SEQUENCE [LARGE SCALE GENOMIC DNA]</scope>
    <source>
        <strain evidence="2">DSM 10664 / DCB-2</strain>
    </source>
</reference>
<proteinExistence type="predicted"/>
<dbReference type="InterPro" id="IPR009241">
    <property type="entry name" value="HigB-like"/>
</dbReference>
<evidence type="ECO:0000313" key="2">
    <source>
        <dbReference type="Proteomes" id="UP000007726"/>
    </source>
</evidence>
<evidence type="ECO:0008006" key="3">
    <source>
        <dbReference type="Google" id="ProtNLM"/>
    </source>
</evidence>
<dbReference type="EMBL" id="CP001336">
    <property type="protein sequence ID" value="ACL22564.1"/>
    <property type="molecule type" value="Genomic_DNA"/>
</dbReference>
<dbReference type="Proteomes" id="UP000007726">
    <property type="component" value="Chromosome"/>
</dbReference>
<protein>
    <recommendedName>
        <fullName evidence="3">Phage-related protein</fullName>
    </recommendedName>
</protein>
<dbReference type="Pfam" id="PF05973">
    <property type="entry name" value="Gp49"/>
    <property type="match status" value="1"/>
</dbReference>
<dbReference type="HOGENOM" id="CLU_122734_3_0_9"/>
<sequence length="119" mass="14026">MFQIEFYNDAQGNSPIEDFLDKLDKKAATSKANRVRLKKIYEYLDILEKLGPIGEPYTKHLDGKIWELRPYSDRILFAGLIDGKFILLHHFVKKTNKTPRREIEKALTNLEDYIQRAKE</sequence>
<evidence type="ECO:0000313" key="1">
    <source>
        <dbReference type="EMBL" id="ACL22564.1"/>
    </source>
</evidence>
<name>B8FWR6_DESHD</name>
<organism evidence="1 2">
    <name type="scientific">Desulfitobacterium hafniense (strain DSM 10664 / DCB-2)</name>
    <dbReference type="NCBI Taxonomy" id="272564"/>
    <lineage>
        <taxon>Bacteria</taxon>
        <taxon>Bacillati</taxon>
        <taxon>Bacillota</taxon>
        <taxon>Clostridia</taxon>
        <taxon>Eubacteriales</taxon>
        <taxon>Desulfitobacteriaceae</taxon>
        <taxon>Desulfitobacterium</taxon>
    </lineage>
</organism>
<dbReference type="AlphaFoldDB" id="B8FWR6"/>
<accession>B8FWR6</accession>
<gene>
    <name evidence="1" type="ordered locus">Dhaf_4563</name>
</gene>
<dbReference type="RefSeq" id="WP_011461083.1">
    <property type="nucleotide sequence ID" value="NC_011830.1"/>
</dbReference>
<dbReference type="KEGG" id="dhd:Dhaf_4563"/>